<evidence type="ECO:0000256" key="1">
    <source>
        <dbReference type="SAM" id="SignalP"/>
    </source>
</evidence>
<reference evidence="2" key="1">
    <citation type="journal article" date="2023" name="Genome Biol. Evol.">
        <title>Long-read-based Genome Assembly of Drosophila gunungcola Reveals Fewer Chemosensory Genes in Flower-breeding Species.</title>
        <authorList>
            <person name="Negi A."/>
            <person name="Liao B.Y."/>
            <person name="Yeh S.D."/>
        </authorList>
    </citation>
    <scope>NUCLEOTIDE SEQUENCE</scope>
    <source>
        <strain evidence="2">Sukarami</strain>
    </source>
</reference>
<keyword evidence="1" id="KW-0732">Signal</keyword>
<evidence type="ECO:0000313" key="3">
    <source>
        <dbReference type="Proteomes" id="UP001059596"/>
    </source>
</evidence>
<gene>
    <name evidence="2" type="ORF">M5D96_005615</name>
</gene>
<dbReference type="InterPro" id="IPR006601">
    <property type="entry name" value="Uncharacterised_DM11_DROME"/>
</dbReference>
<feature type="chain" id="PRO_5040340467" evidence="1">
    <location>
        <begin position="24"/>
        <end position="201"/>
    </location>
</feature>
<feature type="signal peptide" evidence="1">
    <location>
        <begin position="1"/>
        <end position="23"/>
    </location>
</feature>
<dbReference type="OrthoDB" id="7975395at2759"/>
<dbReference type="Proteomes" id="UP001059596">
    <property type="component" value="Unassembled WGS sequence"/>
</dbReference>
<proteinExistence type="predicted"/>
<dbReference type="SMART" id="SM00675">
    <property type="entry name" value="DM11"/>
    <property type="match status" value="1"/>
</dbReference>
<comment type="caution">
    <text evidence="2">The sequence shown here is derived from an EMBL/GenBank/DDBJ whole genome shotgun (WGS) entry which is preliminary data.</text>
</comment>
<dbReference type="AlphaFoldDB" id="A0A9Q0BQU5"/>
<evidence type="ECO:0000313" key="2">
    <source>
        <dbReference type="EMBL" id="KAI8041357.1"/>
    </source>
</evidence>
<name>A0A9Q0BQU5_9MUSC</name>
<dbReference type="EMBL" id="JAMKOV010000003">
    <property type="protein sequence ID" value="KAI8041357.1"/>
    <property type="molecule type" value="Genomic_DNA"/>
</dbReference>
<organism evidence="2 3">
    <name type="scientific">Drosophila gunungcola</name>
    <name type="common">fruit fly</name>
    <dbReference type="NCBI Taxonomy" id="103775"/>
    <lineage>
        <taxon>Eukaryota</taxon>
        <taxon>Metazoa</taxon>
        <taxon>Ecdysozoa</taxon>
        <taxon>Arthropoda</taxon>
        <taxon>Hexapoda</taxon>
        <taxon>Insecta</taxon>
        <taxon>Pterygota</taxon>
        <taxon>Neoptera</taxon>
        <taxon>Endopterygota</taxon>
        <taxon>Diptera</taxon>
        <taxon>Brachycera</taxon>
        <taxon>Muscomorpha</taxon>
        <taxon>Ephydroidea</taxon>
        <taxon>Drosophilidae</taxon>
        <taxon>Drosophila</taxon>
        <taxon>Sophophora</taxon>
    </lineage>
</organism>
<accession>A0A9Q0BQU5</accession>
<protein>
    <submittedName>
        <fullName evidence="2">Uncharacterized protein</fullName>
    </submittedName>
</protein>
<keyword evidence="3" id="KW-1185">Reference proteome</keyword>
<sequence length="201" mass="23390">MELYKFLLWQTLILLKIVHPSFEINYEYVFLDENVFNSCPDPPPGFSDVHKLFDLSELNSEIKPDGLHISGNISTVWDVQPTDRIEGRLSVLHLDRGSWQPTILNIWCYDFCKIFNDQKQVWYNSFVKYILNKNDTEKCFNNKGTVYYVEPYVMNAIFSAGMRPPSGLNRIVFTLSAVDENNVKRPNGICFEITGEFVRQT</sequence>